<dbReference type="Proteomes" id="UP000250235">
    <property type="component" value="Unassembled WGS sequence"/>
</dbReference>
<name>A0A2Z6ZRF6_9LAMI</name>
<evidence type="ECO:0000313" key="2">
    <source>
        <dbReference type="Proteomes" id="UP000250235"/>
    </source>
</evidence>
<reference evidence="1 2" key="1">
    <citation type="journal article" date="2015" name="Proc. Natl. Acad. Sci. U.S.A.">
        <title>The resurrection genome of Boea hygrometrica: A blueprint for survival of dehydration.</title>
        <authorList>
            <person name="Xiao L."/>
            <person name="Yang G."/>
            <person name="Zhang L."/>
            <person name="Yang X."/>
            <person name="Zhao S."/>
            <person name="Ji Z."/>
            <person name="Zhou Q."/>
            <person name="Hu M."/>
            <person name="Wang Y."/>
            <person name="Chen M."/>
            <person name="Xu Y."/>
            <person name="Jin H."/>
            <person name="Xiao X."/>
            <person name="Hu G."/>
            <person name="Bao F."/>
            <person name="Hu Y."/>
            <person name="Wan P."/>
            <person name="Li L."/>
            <person name="Deng X."/>
            <person name="Kuang T."/>
            <person name="Xiang C."/>
            <person name="Zhu J.K."/>
            <person name="Oliver M.J."/>
            <person name="He Y."/>
        </authorList>
    </citation>
    <scope>NUCLEOTIDE SEQUENCE [LARGE SCALE GENOMIC DNA]</scope>
    <source>
        <strain evidence="2">cv. XS01</strain>
    </source>
</reference>
<proteinExistence type="predicted"/>
<accession>A0A2Z6ZRF6</accession>
<protein>
    <submittedName>
        <fullName evidence="1">Cation transport regulator-like protein 2-like</fullName>
    </submittedName>
</protein>
<dbReference type="AlphaFoldDB" id="A0A2Z6ZRF6"/>
<keyword evidence="2" id="KW-1185">Reference proteome</keyword>
<sequence length="53" mass="5782">MTGHEDEYVIELANEVRKVLGGLQKEKLIGESHISSPLKLKALPEPIAIALDS</sequence>
<evidence type="ECO:0000313" key="1">
    <source>
        <dbReference type="EMBL" id="KZT75676.1"/>
    </source>
</evidence>
<organism evidence="1 2">
    <name type="scientific">Dorcoceras hygrometricum</name>
    <dbReference type="NCBI Taxonomy" id="472368"/>
    <lineage>
        <taxon>Eukaryota</taxon>
        <taxon>Viridiplantae</taxon>
        <taxon>Streptophyta</taxon>
        <taxon>Embryophyta</taxon>
        <taxon>Tracheophyta</taxon>
        <taxon>Spermatophyta</taxon>
        <taxon>Magnoliopsida</taxon>
        <taxon>eudicotyledons</taxon>
        <taxon>Gunneridae</taxon>
        <taxon>Pentapetalae</taxon>
        <taxon>asterids</taxon>
        <taxon>lamiids</taxon>
        <taxon>Lamiales</taxon>
        <taxon>Gesneriaceae</taxon>
        <taxon>Didymocarpoideae</taxon>
        <taxon>Trichosporeae</taxon>
        <taxon>Loxocarpinae</taxon>
        <taxon>Dorcoceras</taxon>
    </lineage>
</organism>
<gene>
    <name evidence="1" type="ORF">F511_47299</name>
</gene>
<dbReference type="EMBL" id="KV206664">
    <property type="protein sequence ID" value="KZT75676.1"/>
    <property type="molecule type" value="Genomic_DNA"/>
</dbReference>
<dbReference type="OrthoDB" id="1933483at2759"/>